<dbReference type="OrthoDB" id="245354at2759"/>
<evidence type="ECO:0000313" key="3">
    <source>
        <dbReference type="EMBL" id="CUG01037.1"/>
    </source>
</evidence>
<accession>A0A0S4IR86</accession>
<protein>
    <submittedName>
        <fullName evidence="3">GPI-anchored surface protein, putative</fullName>
    </submittedName>
</protein>
<gene>
    <name evidence="3" type="ORF">BSAL_69435</name>
</gene>
<proteinExistence type="predicted"/>
<feature type="region of interest" description="Disordered" evidence="1">
    <location>
        <begin position="33"/>
        <end position="72"/>
    </location>
</feature>
<reference evidence="4" key="1">
    <citation type="submission" date="2015-09" db="EMBL/GenBank/DDBJ databases">
        <authorList>
            <consortium name="Pathogen Informatics"/>
        </authorList>
    </citation>
    <scope>NUCLEOTIDE SEQUENCE [LARGE SCALE GENOMIC DNA]</scope>
    <source>
        <strain evidence="4">Lake Konstanz</strain>
    </source>
</reference>
<feature type="chain" id="PRO_5006621494" evidence="2">
    <location>
        <begin position="25"/>
        <end position="661"/>
    </location>
</feature>
<evidence type="ECO:0000256" key="1">
    <source>
        <dbReference type="SAM" id="MobiDB-lite"/>
    </source>
</evidence>
<dbReference type="AlphaFoldDB" id="A0A0S4IR86"/>
<dbReference type="EMBL" id="CYKH01000491">
    <property type="protein sequence ID" value="CUG01037.1"/>
    <property type="molecule type" value="Genomic_DNA"/>
</dbReference>
<dbReference type="OMA" id="NYNTSEG"/>
<dbReference type="VEuPathDB" id="TriTrypDB:BSAL_69435"/>
<sequence length="661" mass="72978">MFFVAVATIALLYSGVSLIGKLLSEPNDISTVPPPKGFASDTPAVPLGTHDDGAAPSTRNGPQQSSSTTTTTPLITASTTSANHAGWSIDYLPPIMNSMVQYHKGSSLVANSLEAMRPPAEYHGLTCPQLVQRHMTEYAQVASRIDFTRPPKYKMPWYFHDPYALCGRYLLTHHQRDFQQDVAHPPQLLHRVAVRQPAQGGETSDSQMVVARVAAGEWSNGDVYVEHCGQCAEVVSVGESAALKCAGDVLMLARLISDQTVVSADVQALVVPANGRPYHPLRFFIRQPGEYVLEVTLVHVNGSSSNVSWPRSMGVIGIRASDHNKKSFKYNLACDLQRHVYGSPLKVLALGRGAAIENVNSLNLKPLCNVHNYNQTIGSGHWVRVPYKTRCEAFQSGSICSGDPTWLTDACGFNNELVWSPDSCRMRVYSPPLGPQQSCLKRGRSGFLLFVGDSVAREYVQNCRLFDLRSSKLHCIFANIALEGQHYSLDYAKAVVKAMIDSLKQNRPGVLATNLGIHHMIGKSSTEQWIEFIDVFIAAWKAEAFQILPVGTDQWLLEKAVWLGPPTIHYARHGMGHQRAVLWDEIAWKKLEPLGFIRLYAIAPTLSRTEATWDGLHYASYKGKVQSPWRNRAAPVLLWNGGVSNMLFNVLLNLICDPIPT</sequence>
<keyword evidence="4" id="KW-1185">Reference proteome</keyword>
<organism evidence="3 4">
    <name type="scientific">Bodo saltans</name>
    <name type="common">Flagellated protozoan</name>
    <dbReference type="NCBI Taxonomy" id="75058"/>
    <lineage>
        <taxon>Eukaryota</taxon>
        <taxon>Discoba</taxon>
        <taxon>Euglenozoa</taxon>
        <taxon>Kinetoplastea</taxon>
        <taxon>Metakinetoplastina</taxon>
        <taxon>Eubodonida</taxon>
        <taxon>Bodonidae</taxon>
        <taxon>Bodo</taxon>
    </lineage>
</organism>
<evidence type="ECO:0000256" key="2">
    <source>
        <dbReference type="SAM" id="SignalP"/>
    </source>
</evidence>
<dbReference type="Proteomes" id="UP000051952">
    <property type="component" value="Unassembled WGS sequence"/>
</dbReference>
<name>A0A0S4IR86_BODSA</name>
<evidence type="ECO:0000313" key="4">
    <source>
        <dbReference type="Proteomes" id="UP000051952"/>
    </source>
</evidence>
<keyword evidence="2" id="KW-0732">Signal</keyword>
<feature type="signal peptide" evidence="2">
    <location>
        <begin position="1"/>
        <end position="24"/>
    </location>
</feature>